<name>A0AAD5CE66_AMBAR</name>
<dbReference type="InterPro" id="IPR045874">
    <property type="entry name" value="LRK10/LRL21-25-like"/>
</dbReference>
<dbReference type="FunFam" id="1.10.510.10:FF:000590">
    <property type="entry name" value="PR5-like receptor kinase"/>
    <property type="match status" value="1"/>
</dbReference>
<keyword evidence="11" id="KW-0472">Membrane</keyword>
<gene>
    <name evidence="16" type="ORF">M8C21_024278</name>
</gene>
<dbReference type="InterPro" id="IPR017441">
    <property type="entry name" value="Protein_kinase_ATP_BS"/>
</dbReference>
<dbReference type="Pfam" id="PF00069">
    <property type="entry name" value="Pkinase"/>
    <property type="match status" value="1"/>
</dbReference>
<feature type="domain" description="Gnk2-homologous" evidence="15">
    <location>
        <begin position="243"/>
        <end position="342"/>
    </location>
</feature>
<evidence type="ECO:0000256" key="6">
    <source>
        <dbReference type="ARBA" id="ARBA00022737"/>
    </source>
</evidence>
<dbReference type="InterPro" id="IPR011009">
    <property type="entry name" value="Kinase-like_dom_sf"/>
</dbReference>
<dbReference type="InterPro" id="IPR038408">
    <property type="entry name" value="GNK2_sf"/>
</dbReference>
<keyword evidence="5" id="KW-0732">Signal</keyword>
<evidence type="ECO:0000256" key="5">
    <source>
        <dbReference type="ARBA" id="ARBA00022729"/>
    </source>
</evidence>
<evidence type="ECO:0000256" key="4">
    <source>
        <dbReference type="ARBA" id="ARBA00022692"/>
    </source>
</evidence>
<evidence type="ECO:0000256" key="3">
    <source>
        <dbReference type="ARBA" id="ARBA00022679"/>
    </source>
</evidence>
<keyword evidence="7 13" id="KW-0547">Nucleotide-binding</keyword>
<accession>A0AAD5CE66</accession>
<evidence type="ECO:0000256" key="11">
    <source>
        <dbReference type="ARBA" id="ARBA00023136"/>
    </source>
</evidence>
<evidence type="ECO:0000259" key="15">
    <source>
        <dbReference type="PROSITE" id="PS51473"/>
    </source>
</evidence>
<feature type="domain" description="Protein kinase" evidence="14">
    <location>
        <begin position="438"/>
        <end position="729"/>
    </location>
</feature>
<dbReference type="PANTHER" id="PTHR27009">
    <property type="entry name" value="RUST RESISTANCE KINASE LR10-RELATED"/>
    <property type="match status" value="1"/>
</dbReference>
<dbReference type="AlphaFoldDB" id="A0AAD5CE66"/>
<dbReference type="CDD" id="cd23509">
    <property type="entry name" value="Gnk2-like"/>
    <property type="match status" value="3"/>
</dbReference>
<organism evidence="16 17">
    <name type="scientific">Ambrosia artemisiifolia</name>
    <name type="common">Common ragweed</name>
    <dbReference type="NCBI Taxonomy" id="4212"/>
    <lineage>
        <taxon>Eukaryota</taxon>
        <taxon>Viridiplantae</taxon>
        <taxon>Streptophyta</taxon>
        <taxon>Embryophyta</taxon>
        <taxon>Tracheophyta</taxon>
        <taxon>Spermatophyta</taxon>
        <taxon>Magnoliopsida</taxon>
        <taxon>eudicotyledons</taxon>
        <taxon>Gunneridae</taxon>
        <taxon>Pentapetalae</taxon>
        <taxon>asterids</taxon>
        <taxon>campanulids</taxon>
        <taxon>Asterales</taxon>
        <taxon>Asteraceae</taxon>
        <taxon>Asteroideae</taxon>
        <taxon>Heliantheae alliance</taxon>
        <taxon>Heliantheae</taxon>
        <taxon>Ambrosia</taxon>
    </lineage>
</organism>
<keyword evidence="8" id="KW-0418">Kinase</keyword>
<evidence type="ECO:0000259" key="14">
    <source>
        <dbReference type="PROSITE" id="PS50011"/>
    </source>
</evidence>
<keyword evidence="12" id="KW-0325">Glycoprotein</keyword>
<dbReference type="InterPro" id="IPR008271">
    <property type="entry name" value="Ser/Thr_kinase_AS"/>
</dbReference>
<evidence type="ECO:0000256" key="8">
    <source>
        <dbReference type="ARBA" id="ARBA00022777"/>
    </source>
</evidence>
<keyword evidence="10" id="KW-1133">Transmembrane helix</keyword>
<sequence length="758" mass="83122">FFQEAVDPATDATNCSSSLLTSGVLGFNRSVGELVKNITELAVSNGGFGVMELNGVYGLAQCWETLTKGECMVCLDKARTEAVGCLPSREGRIMNAGCFLRYSTHNFTNHYSLPAPAVNSDPRANPAGNLTCGQVRATTTSFIPTFVQAMERLSYNLNSSNRNFALINFTTSSSSPPFFALIQCHRDLSHADCQTCYTVARTALPGCLPTTSGRIFLDGCFLRYDNYSFFQQAIDPSTDATNCYSLLTIDSFNNFQGGPLEFNLSVGELFEKITPLAISNGGFGAMELNGVYGLAQCWESLTNEECRVCLNKGRTEAVGCLPSRAGRSMNAGCFLRYSTHNFINNYSQAEGGTSQANGGTSGRGKSWIIKVVIGIGALLLSVVLLCTICYIKKFSLITYAATFKYKSEDDKSVEDFIKQYGSLTTKRYNYSDIKKMTNSFQVELGGGGFGTVYQGKLSDGRLVAVKVLNSSKATGKEFINEVASIGRISHINVVSLLGFCSNNHKRALIYEFMPNGSLEKYINHGRDSQKSSKQLEVMKLYEVALGIARGLDYMHRGCNPRILHLDIKPHNILLDDKFCPKIADFGLAKLYTRDKSIVSLLEARGTIGYIAPEVFNRNIGGVSHKSDVYSYGMLILEMVGGNKNVDVEVGSKSTSDSYFPHWIYSRLEKDEYVFDGVSSVEENEHARKMTIVGLWCIQTVPTQRPSISEVIDMLEGSTGALEIPQKPSFSSGFQAPLNICSTSQSEQEISGHQNSYEL</sequence>
<dbReference type="InterPro" id="IPR002902">
    <property type="entry name" value="GNK2"/>
</dbReference>
<feature type="non-terminal residue" evidence="16">
    <location>
        <position position="1"/>
    </location>
</feature>
<evidence type="ECO:0000256" key="13">
    <source>
        <dbReference type="PROSITE-ProRule" id="PRU10141"/>
    </source>
</evidence>
<keyword evidence="6" id="KW-0677">Repeat</keyword>
<feature type="domain" description="Gnk2-homologous" evidence="15">
    <location>
        <begin position="8"/>
        <end position="107"/>
    </location>
</feature>
<dbReference type="SUPFAM" id="SSF56112">
    <property type="entry name" value="Protein kinase-like (PK-like)"/>
    <property type="match status" value="1"/>
</dbReference>
<evidence type="ECO:0000256" key="7">
    <source>
        <dbReference type="ARBA" id="ARBA00022741"/>
    </source>
</evidence>
<dbReference type="Gene3D" id="3.30.430.20">
    <property type="entry name" value="Gnk2 domain, C-X8-C-X2-C motif"/>
    <property type="match status" value="3"/>
</dbReference>
<dbReference type="Gene3D" id="1.10.510.10">
    <property type="entry name" value="Transferase(Phosphotransferase) domain 1"/>
    <property type="match status" value="1"/>
</dbReference>
<dbReference type="GO" id="GO:0004674">
    <property type="term" value="F:protein serine/threonine kinase activity"/>
    <property type="evidence" value="ECO:0007669"/>
    <property type="project" value="UniProtKB-KW"/>
</dbReference>
<proteinExistence type="predicted"/>
<dbReference type="Pfam" id="PF01657">
    <property type="entry name" value="Stress-antifung"/>
    <property type="match status" value="3"/>
</dbReference>
<dbReference type="GO" id="GO:0016020">
    <property type="term" value="C:membrane"/>
    <property type="evidence" value="ECO:0007669"/>
    <property type="project" value="UniProtKB-SubCell"/>
</dbReference>
<keyword evidence="9 13" id="KW-0067">ATP-binding</keyword>
<keyword evidence="17" id="KW-1185">Reference proteome</keyword>
<feature type="binding site" evidence="13">
    <location>
        <position position="466"/>
    </location>
    <ligand>
        <name>ATP</name>
        <dbReference type="ChEBI" id="CHEBI:30616"/>
    </ligand>
</feature>
<evidence type="ECO:0000313" key="16">
    <source>
        <dbReference type="EMBL" id="KAI7739814.1"/>
    </source>
</evidence>
<comment type="caution">
    <text evidence="16">The sequence shown here is derived from an EMBL/GenBank/DDBJ whole genome shotgun (WGS) entry which is preliminary data.</text>
</comment>
<evidence type="ECO:0000256" key="1">
    <source>
        <dbReference type="ARBA" id="ARBA00004479"/>
    </source>
</evidence>
<dbReference type="PROSITE" id="PS51473">
    <property type="entry name" value="GNK2"/>
    <property type="match status" value="3"/>
</dbReference>
<dbReference type="SMART" id="SM00220">
    <property type="entry name" value="S_TKc"/>
    <property type="match status" value="1"/>
</dbReference>
<dbReference type="FunFam" id="3.30.430.20:FF:000015">
    <property type="entry name" value="Cysteine-rich receptor-like protein kinase 3"/>
    <property type="match status" value="1"/>
</dbReference>
<keyword evidence="2" id="KW-0723">Serine/threonine-protein kinase</keyword>
<comment type="subcellular location">
    <subcellularLocation>
        <location evidence="1">Membrane</location>
        <topology evidence="1">Single-pass type I membrane protein</topology>
    </subcellularLocation>
</comment>
<protein>
    <submittedName>
        <fullName evidence="16">Uncharacterized protein</fullName>
    </submittedName>
</protein>
<dbReference type="GO" id="GO:0005524">
    <property type="term" value="F:ATP binding"/>
    <property type="evidence" value="ECO:0007669"/>
    <property type="project" value="UniProtKB-UniRule"/>
</dbReference>
<dbReference type="FunFam" id="3.30.200.20:FF:000178">
    <property type="entry name" value="serine/threonine-protein kinase PBS1-like"/>
    <property type="match status" value="1"/>
</dbReference>
<evidence type="ECO:0000256" key="2">
    <source>
        <dbReference type="ARBA" id="ARBA00022527"/>
    </source>
</evidence>
<evidence type="ECO:0000256" key="12">
    <source>
        <dbReference type="ARBA" id="ARBA00023180"/>
    </source>
</evidence>
<dbReference type="EMBL" id="JAMZMK010008565">
    <property type="protein sequence ID" value="KAI7739814.1"/>
    <property type="molecule type" value="Genomic_DNA"/>
</dbReference>
<keyword evidence="3" id="KW-0808">Transferase</keyword>
<feature type="domain" description="Gnk2-homologous" evidence="15">
    <location>
        <begin position="124"/>
        <end position="229"/>
    </location>
</feature>
<dbReference type="InterPro" id="IPR000719">
    <property type="entry name" value="Prot_kinase_dom"/>
</dbReference>
<dbReference type="Gene3D" id="3.30.200.20">
    <property type="entry name" value="Phosphorylase Kinase, domain 1"/>
    <property type="match status" value="1"/>
</dbReference>
<dbReference type="PROSITE" id="PS00108">
    <property type="entry name" value="PROTEIN_KINASE_ST"/>
    <property type="match status" value="1"/>
</dbReference>
<keyword evidence="4" id="KW-0812">Transmembrane</keyword>
<evidence type="ECO:0000256" key="9">
    <source>
        <dbReference type="ARBA" id="ARBA00022840"/>
    </source>
</evidence>
<dbReference type="PROSITE" id="PS00107">
    <property type="entry name" value="PROTEIN_KINASE_ATP"/>
    <property type="match status" value="1"/>
</dbReference>
<evidence type="ECO:0000256" key="10">
    <source>
        <dbReference type="ARBA" id="ARBA00022989"/>
    </source>
</evidence>
<reference evidence="16" key="1">
    <citation type="submission" date="2022-06" db="EMBL/GenBank/DDBJ databases">
        <title>Uncovering the hologenomic basis of an extraordinary plant invasion.</title>
        <authorList>
            <person name="Bieker V.C."/>
            <person name="Martin M.D."/>
            <person name="Gilbert T."/>
            <person name="Hodgins K."/>
            <person name="Battlay P."/>
            <person name="Petersen B."/>
            <person name="Wilson J."/>
        </authorList>
    </citation>
    <scope>NUCLEOTIDE SEQUENCE</scope>
    <source>
        <strain evidence="16">AA19_3_7</strain>
        <tissue evidence="16">Leaf</tissue>
    </source>
</reference>
<dbReference type="PROSITE" id="PS50011">
    <property type="entry name" value="PROTEIN_KINASE_DOM"/>
    <property type="match status" value="1"/>
</dbReference>
<evidence type="ECO:0000313" key="17">
    <source>
        <dbReference type="Proteomes" id="UP001206925"/>
    </source>
</evidence>
<dbReference type="Proteomes" id="UP001206925">
    <property type="component" value="Unassembled WGS sequence"/>
</dbReference>